<evidence type="ECO:0000256" key="1">
    <source>
        <dbReference type="ARBA" id="ARBA00001974"/>
    </source>
</evidence>
<evidence type="ECO:0000259" key="7">
    <source>
        <dbReference type="Pfam" id="PF01266"/>
    </source>
</evidence>
<organism evidence="9 10">
    <name type="scientific">Ancylobacter novellus</name>
    <name type="common">Thiobacillus novellus</name>
    <dbReference type="NCBI Taxonomy" id="921"/>
    <lineage>
        <taxon>Bacteria</taxon>
        <taxon>Pseudomonadati</taxon>
        <taxon>Pseudomonadota</taxon>
        <taxon>Alphaproteobacteria</taxon>
        <taxon>Hyphomicrobiales</taxon>
        <taxon>Xanthobacteraceae</taxon>
        <taxon>Ancylobacter</taxon>
    </lineage>
</organism>
<protein>
    <recommendedName>
        <fullName evidence="6">Glycerol-3-phosphate dehydrogenase</fullName>
        <ecNumber evidence="6">1.1.5.3</ecNumber>
    </recommendedName>
</protein>
<comment type="similarity">
    <text evidence="2 6">Belongs to the FAD-dependent glycerol-3-phosphate dehydrogenase family.</text>
</comment>
<dbReference type="AlphaFoldDB" id="A0A2W5KJ51"/>
<dbReference type="Pfam" id="PF16901">
    <property type="entry name" value="DAO_C"/>
    <property type="match status" value="1"/>
</dbReference>
<dbReference type="NCBIfam" id="NF008899">
    <property type="entry name" value="PRK12266.1"/>
    <property type="match status" value="1"/>
</dbReference>
<name>A0A2W5KJ51_ANCNO</name>
<proteinExistence type="inferred from homology"/>
<gene>
    <name evidence="9" type="ORF">DI565_07110</name>
</gene>
<dbReference type="Gene3D" id="1.10.8.870">
    <property type="entry name" value="Alpha-glycerophosphate oxidase, cap domain"/>
    <property type="match status" value="1"/>
</dbReference>
<dbReference type="SUPFAM" id="SSF51905">
    <property type="entry name" value="FAD/NAD(P)-binding domain"/>
    <property type="match status" value="1"/>
</dbReference>
<feature type="domain" description="Alpha-glycerophosphate oxidase C-terminal" evidence="8">
    <location>
        <begin position="382"/>
        <end position="484"/>
    </location>
</feature>
<evidence type="ECO:0000256" key="3">
    <source>
        <dbReference type="ARBA" id="ARBA00022630"/>
    </source>
</evidence>
<dbReference type="PROSITE" id="PS00977">
    <property type="entry name" value="FAD_G3PDH_1"/>
    <property type="match status" value="1"/>
</dbReference>
<dbReference type="EC" id="1.1.5.3" evidence="6"/>
<dbReference type="PANTHER" id="PTHR11985">
    <property type="entry name" value="GLYCEROL-3-PHOSPHATE DEHYDROGENASE"/>
    <property type="match status" value="1"/>
</dbReference>
<dbReference type="GO" id="GO:0046168">
    <property type="term" value="P:glycerol-3-phosphate catabolic process"/>
    <property type="evidence" value="ECO:0007669"/>
    <property type="project" value="TreeGrafter"/>
</dbReference>
<keyword evidence="5 6" id="KW-0560">Oxidoreductase</keyword>
<comment type="caution">
    <text evidence="9">The sequence shown here is derived from an EMBL/GenBank/DDBJ whole genome shotgun (WGS) entry which is preliminary data.</text>
</comment>
<dbReference type="InterPro" id="IPR031656">
    <property type="entry name" value="DAO_C"/>
</dbReference>
<comment type="cofactor">
    <cofactor evidence="1 6">
        <name>FAD</name>
        <dbReference type="ChEBI" id="CHEBI:57692"/>
    </cofactor>
</comment>
<sequence length="494" mass="53592">MKLYDLAVIGGGVNGCGLARDAAGRGLSVFLCEKDDLGSGASSASTKLVHGGLRYLETFEFRMVREALRERETLLRIAPHLVQPMRFVLPHRRGLRPWPLVRFGLMIYDALGGRRTLAASRMVTLSRDPAGEALRSADGIAFEYSDCRADDARLVVLNAMDAAERGAAIATRTACVAAERLGGVWRVELDGPNGRSTIRARGLVNAAGPWAATVAQGSLRASETTTLRLVRGSHIVVARLFDHDRAYVLQQPDGRIVFALPYEDDFTLIGTTDVDHRGSPDFAAPSPEEIDYLCDAASAAFRRPVSRDSILWAFAGVRALHAGPGGDARKASRDYALELEAGDGRPPLLTVYGGKITTYRQLAEAALEKLAGVMAIPTGRWTGRSPLPGGGVPSNEPLASRLLVAHPYLPEAHAARLARSYGSRAWDLLEGASDARSLGYVFGADLTEREVRYLIAKEWAETAEDVLWRRTKLGLRFTTQERETLARFMPGGDA</sequence>
<dbReference type="Proteomes" id="UP000249577">
    <property type="component" value="Unassembled WGS sequence"/>
</dbReference>
<evidence type="ECO:0000256" key="2">
    <source>
        <dbReference type="ARBA" id="ARBA00007330"/>
    </source>
</evidence>
<evidence type="ECO:0000256" key="6">
    <source>
        <dbReference type="RuleBase" id="RU361217"/>
    </source>
</evidence>
<evidence type="ECO:0000256" key="5">
    <source>
        <dbReference type="ARBA" id="ARBA00023002"/>
    </source>
</evidence>
<comment type="catalytic activity">
    <reaction evidence="6">
        <text>a quinone + sn-glycerol 3-phosphate = dihydroxyacetone phosphate + a quinol</text>
        <dbReference type="Rhea" id="RHEA:18977"/>
        <dbReference type="ChEBI" id="CHEBI:24646"/>
        <dbReference type="ChEBI" id="CHEBI:57597"/>
        <dbReference type="ChEBI" id="CHEBI:57642"/>
        <dbReference type="ChEBI" id="CHEBI:132124"/>
        <dbReference type="EC" id="1.1.5.3"/>
    </reaction>
</comment>
<evidence type="ECO:0000313" key="10">
    <source>
        <dbReference type="Proteomes" id="UP000249577"/>
    </source>
</evidence>
<keyword evidence="3 6" id="KW-0285">Flavoprotein</keyword>
<dbReference type="Gene3D" id="3.50.50.60">
    <property type="entry name" value="FAD/NAD(P)-binding domain"/>
    <property type="match status" value="1"/>
</dbReference>
<dbReference type="InterPro" id="IPR036188">
    <property type="entry name" value="FAD/NAD-bd_sf"/>
</dbReference>
<dbReference type="Gene3D" id="6.10.250.1890">
    <property type="match status" value="1"/>
</dbReference>
<dbReference type="PRINTS" id="PR01001">
    <property type="entry name" value="FADG3PDH"/>
</dbReference>
<dbReference type="GO" id="GO:0009331">
    <property type="term" value="C:glycerol-3-phosphate dehydrogenase (FAD) complex"/>
    <property type="evidence" value="ECO:0007669"/>
    <property type="project" value="UniProtKB-UniRule"/>
</dbReference>
<evidence type="ECO:0000259" key="8">
    <source>
        <dbReference type="Pfam" id="PF16901"/>
    </source>
</evidence>
<dbReference type="InterPro" id="IPR000447">
    <property type="entry name" value="G3P_DH_FAD-dep"/>
</dbReference>
<dbReference type="PROSITE" id="PS00978">
    <property type="entry name" value="FAD_G3PDH_2"/>
    <property type="match status" value="1"/>
</dbReference>
<evidence type="ECO:0000313" key="9">
    <source>
        <dbReference type="EMBL" id="PZQ17136.1"/>
    </source>
</evidence>
<dbReference type="NCBIfam" id="NF009906">
    <property type="entry name" value="PRK13369.1"/>
    <property type="match status" value="1"/>
</dbReference>
<dbReference type="GO" id="GO:0004368">
    <property type="term" value="F:glycerol-3-phosphate dehydrogenase (quinone) activity"/>
    <property type="evidence" value="ECO:0007669"/>
    <property type="project" value="UniProtKB-EC"/>
</dbReference>
<keyword evidence="4" id="KW-0274">FAD</keyword>
<dbReference type="Pfam" id="PF01266">
    <property type="entry name" value="DAO"/>
    <property type="match status" value="1"/>
</dbReference>
<evidence type="ECO:0000256" key="4">
    <source>
        <dbReference type="ARBA" id="ARBA00022827"/>
    </source>
</evidence>
<dbReference type="InterPro" id="IPR038299">
    <property type="entry name" value="DAO_C_sf"/>
</dbReference>
<dbReference type="Gene3D" id="3.30.9.10">
    <property type="entry name" value="D-Amino Acid Oxidase, subunit A, domain 2"/>
    <property type="match status" value="1"/>
</dbReference>
<dbReference type="PANTHER" id="PTHR11985:SF15">
    <property type="entry name" value="GLYCEROL-3-PHOSPHATE DEHYDROGENASE, MITOCHONDRIAL"/>
    <property type="match status" value="1"/>
</dbReference>
<feature type="domain" description="FAD dependent oxidoreductase" evidence="7">
    <location>
        <begin position="5"/>
        <end position="360"/>
    </location>
</feature>
<reference evidence="9 10" key="1">
    <citation type="submission" date="2017-08" db="EMBL/GenBank/DDBJ databases">
        <title>Infants hospitalized years apart are colonized by the same room-sourced microbial strains.</title>
        <authorList>
            <person name="Brooks B."/>
            <person name="Olm M.R."/>
            <person name="Firek B.A."/>
            <person name="Baker R."/>
            <person name="Thomas B.C."/>
            <person name="Morowitz M.J."/>
            <person name="Banfield J.F."/>
        </authorList>
    </citation>
    <scope>NUCLEOTIDE SEQUENCE [LARGE SCALE GENOMIC DNA]</scope>
    <source>
        <strain evidence="9">S2_005_003_R2_43</strain>
    </source>
</reference>
<dbReference type="InterPro" id="IPR006076">
    <property type="entry name" value="FAD-dep_OxRdtase"/>
</dbReference>
<dbReference type="EMBL" id="QFPN01000003">
    <property type="protein sequence ID" value="PZQ17136.1"/>
    <property type="molecule type" value="Genomic_DNA"/>
</dbReference>
<accession>A0A2W5KJ51</accession>